<dbReference type="Proteomes" id="UP000007360">
    <property type="component" value="Unassembled WGS sequence"/>
</dbReference>
<organism evidence="2 3">
    <name type="scientific">Methanobacterium formicicum (strain DSM 3637 / PP1)</name>
    <dbReference type="NCBI Taxonomy" id="1204725"/>
    <lineage>
        <taxon>Archaea</taxon>
        <taxon>Methanobacteriati</taxon>
        <taxon>Methanobacteriota</taxon>
        <taxon>Methanomada group</taxon>
        <taxon>Methanobacteria</taxon>
        <taxon>Methanobacteriales</taxon>
        <taxon>Methanobacteriaceae</taxon>
        <taxon>Methanobacterium</taxon>
    </lineage>
</organism>
<dbReference type="RefSeq" id="WP_004029939.1">
    <property type="nucleotide sequence ID" value="NZ_AMPO01000002.1"/>
</dbReference>
<feature type="compositionally biased region" description="Basic and acidic residues" evidence="1">
    <location>
        <begin position="7"/>
        <end position="29"/>
    </location>
</feature>
<dbReference type="AlphaFoldDB" id="K2R1Z5"/>
<dbReference type="EMBL" id="AMPO01000002">
    <property type="protein sequence ID" value="EKF86548.1"/>
    <property type="molecule type" value="Genomic_DNA"/>
</dbReference>
<proteinExistence type="predicted"/>
<dbReference type="Pfam" id="PF10884">
    <property type="entry name" value="DUF2683"/>
    <property type="match status" value="1"/>
</dbReference>
<accession>K2R1Z5</accession>
<dbReference type="InterPro" id="IPR020271">
    <property type="entry name" value="Uncharacterised_MJ1172"/>
</dbReference>
<sequence length="60" mass="7059">MQSSSGMKKDEFKRTSNIHGKKDLNEPELRPEYVEKIKRIEKANKKPVLIKNIDDLFVDE</sequence>
<feature type="region of interest" description="Disordered" evidence="1">
    <location>
        <begin position="1"/>
        <end position="29"/>
    </location>
</feature>
<name>K2R1Z5_METFP</name>
<keyword evidence="3" id="KW-1185">Reference proteome</keyword>
<gene>
    <name evidence="2" type="ORF">A994_03658</name>
</gene>
<dbReference type="PATRIC" id="fig|1204725.3.peg.736"/>
<evidence type="ECO:0000313" key="3">
    <source>
        <dbReference type="Proteomes" id="UP000007360"/>
    </source>
</evidence>
<evidence type="ECO:0000313" key="2">
    <source>
        <dbReference type="EMBL" id="EKF86548.1"/>
    </source>
</evidence>
<evidence type="ECO:0000256" key="1">
    <source>
        <dbReference type="SAM" id="MobiDB-lite"/>
    </source>
</evidence>
<comment type="caution">
    <text evidence="2">The sequence shown here is derived from an EMBL/GenBank/DDBJ whole genome shotgun (WGS) entry which is preliminary data.</text>
</comment>
<dbReference type="OrthoDB" id="134273at2157"/>
<protein>
    <submittedName>
        <fullName evidence="2">Uncharacterized protein</fullName>
    </submittedName>
</protein>
<reference evidence="2 3" key="1">
    <citation type="journal article" date="2012" name="J. Bacteriol.">
        <title>Draft genome sequence of Methanobacterium formicicum DSM 3637, an archaebacterium isolated from the methane producer amoeba Pelomyxa palustris.</title>
        <authorList>
            <person name="Gutierrez G."/>
        </authorList>
    </citation>
    <scope>NUCLEOTIDE SEQUENCE [LARGE SCALE GENOMIC DNA]</scope>
    <source>
        <strain evidence="3">DSM 3637 / PP1</strain>
    </source>
</reference>